<dbReference type="AlphaFoldDB" id="A0A238FG57"/>
<keyword evidence="4" id="KW-1185">Reference proteome</keyword>
<gene>
    <name evidence="3" type="ORF">BQ2448_2699</name>
</gene>
<feature type="coiled-coil region" evidence="1">
    <location>
        <begin position="543"/>
        <end position="605"/>
    </location>
</feature>
<dbReference type="OrthoDB" id="2675946at2759"/>
<keyword evidence="1" id="KW-0175">Coiled coil</keyword>
<feature type="compositionally biased region" description="Low complexity" evidence="2">
    <location>
        <begin position="65"/>
        <end position="76"/>
    </location>
</feature>
<evidence type="ECO:0000313" key="3">
    <source>
        <dbReference type="EMBL" id="SCV71111.1"/>
    </source>
</evidence>
<accession>A0A238FG57</accession>
<dbReference type="CDD" id="cd22249">
    <property type="entry name" value="UDM1_RNF168_RNF169-like"/>
    <property type="match status" value="1"/>
</dbReference>
<reference evidence="4" key="1">
    <citation type="submission" date="2016-09" db="EMBL/GenBank/DDBJ databases">
        <authorList>
            <person name="Jeantristanb JTB J.-T."/>
            <person name="Ricardo R."/>
        </authorList>
    </citation>
    <scope>NUCLEOTIDE SEQUENCE [LARGE SCALE GENOMIC DNA]</scope>
</reference>
<dbReference type="EMBL" id="FMSP01000007">
    <property type="protein sequence ID" value="SCV71111.1"/>
    <property type="molecule type" value="Genomic_DNA"/>
</dbReference>
<evidence type="ECO:0000256" key="2">
    <source>
        <dbReference type="SAM" id="MobiDB-lite"/>
    </source>
</evidence>
<evidence type="ECO:0000313" key="4">
    <source>
        <dbReference type="Proteomes" id="UP000198372"/>
    </source>
</evidence>
<feature type="region of interest" description="Disordered" evidence="2">
    <location>
        <begin position="1"/>
        <end position="90"/>
    </location>
</feature>
<organism evidence="3 4">
    <name type="scientific">Microbotryum intermedium</name>
    <dbReference type="NCBI Taxonomy" id="269621"/>
    <lineage>
        <taxon>Eukaryota</taxon>
        <taxon>Fungi</taxon>
        <taxon>Dikarya</taxon>
        <taxon>Basidiomycota</taxon>
        <taxon>Pucciniomycotina</taxon>
        <taxon>Microbotryomycetes</taxon>
        <taxon>Microbotryales</taxon>
        <taxon>Microbotryaceae</taxon>
        <taxon>Microbotryum</taxon>
    </lineage>
</organism>
<dbReference type="STRING" id="269621.A0A238FG57"/>
<sequence>MEYPPPPAPALLASTANSETRVHHDSTPSSSSAVQGGAGQTVQSEESTTHGDDGEQATESTQANAGTSTPPTATAGATGGPEPGSAAAPVAATELSAEGVALIFRLGLIDDPVGNFATTHYDPARWVKRLRDHDHTGDPMPAMSTIDLLLLRQKFDMWHSAPPKYTYLEPSTQEERRLDHVKAHRRMANELMVYHSLSGTASSRKRRRVAPPSDEQPQNIADLRLFDLGLWKLDLTSHYRDINDDEKEGAAIAKSQWGLTLAPESKQGGASDAEAGCCPIGTVAIWLHWLYDRDAGRAYNNKAKPTLFTWARSQAMEGKDMFGPGWIIDPIDWYDDESTSEIRLFGIKTDSVTEAVPSKVIGESWSSFKTGGKIDNERVQKKKPRPKPLQNEFVDHFSRVEPNGEDFNLYMRTVSYSRRAQEKDGGIGGADEALQKVRNGSVWTEILGAKRGFDGTNPYLIPRLLIKPPPEFVSPMQLTMEPISSIAPTSALFKYLPVFQDGTYAQELQVRRYMDWIKQDYPKLLEQAVAQVRPDFTPITEIKLNLEATYREFSQLAEEMRERLRQKRELARVEQERADRDAEASKQIRKELEDKLAEMTRAEQLRTAAIEADERARCSAVAQPAPLEGAGAAPVAAVAAVAPPNLAQTIPLTPLSSTCDCRPMSWPNAPHRGVSVPSGSTSIRLPPREAFKLCLCETKLFQLATDCLGVFGWRRMLKHVDNPRMLWDSYGPQALGRYKDPQQIMDDWTSERVVVTGSKKELSPPLSLLDELFSHGHDEKSVARASYAEKYGMHPLLLFKKTSLIDSPGLGWRYVSTGRVFAFDIEIMGQDRHRRPYNALVIAQRNKGRPEVDIERAQATQDLTKAHKESKMTLNAYVEQLSSHEHTPKRPGGNKRRRSDEAGSELRSNGVVLV</sequence>
<evidence type="ECO:0000256" key="1">
    <source>
        <dbReference type="SAM" id="Coils"/>
    </source>
</evidence>
<protein>
    <submittedName>
        <fullName evidence="3">BQ2448_2699 protein</fullName>
    </submittedName>
</protein>
<dbReference type="Proteomes" id="UP000198372">
    <property type="component" value="Unassembled WGS sequence"/>
</dbReference>
<feature type="region of interest" description="Disordered" evidence="2">
    <location>
        <begin position="881"/>
        <end position="914"/>
    </location>
</feature>
<proteinExistence type="predicted"/>
<name>A0A238FG57_9BASI</name>